<dbReference type="PANTHER" id="PTHR30632:SF17">
    <property type="entry name" value="MOLYBDATE-BINDING PROTEIN MODA"/>
    <property type="match status" value="1"/>
</dbReference>
<proteinExistence type="inferred from homology"/>
<sequence>MRRLLLAVLIVFMPVAAQAQNLLVFAAASLKTALDEITAAQGVIPPANVKISYAASSALARQIESGAPADLFLSADLDWMDYLDQKKLLRPGTRGTLLGNRIVLIAPSDSKASVKIAPGFDLAGLLGRDGRLAMADVNAVPAGKYGKAALEALRVWPSVSGRTAQAENVRATLLLVARGEAPAGIVYATDAAAEKTVRVLDAFPASTHPPILYPAAQLVESRHPQAAAWLGALRSHAAKAVFEKNGFTVIPAQAAVN</sequence>
<name>A0A516GZR5_9PROT</name>
<keyword evidence="9" id="KW-1185">Reference proteome</keyword>
<evidence type="ECO:0000256" key="4">
    <source>
        <dbReference type="ARBA" id="ARBA00022729"/>
    </source>
</evidence>
<keyword evidence="2 6" id="KW-0500">Molybdenum</keyword>
<keyword evidence="3 6" id="KW-0479">Metal-binding</keyword>
<protein>
    <submittedName>
        <fullName evidence="8">Molybdate ABC transporter substrate-binding protein</fullName>
    </submittedName>
</protein>
<dbReference type="NCBIfam" id="TIGR01256">
    <property type="entry name" value="modA"/>
    <property type="match status" value="1"/>
</dbReference>
<dbReference type="GO" id="GO:0030973">
    <property type="term" value="F:molybdate ion binding"/>
    <property type="evidence" value="ECO:0007669"/>
    <property type="project" value="TreeGrafter"/>
</dbReference>
<evidence type="ECO:0000256" key="2">
    <source>
        <dbReference type="ARBA" id="ARBA00022505"/>
    </source>
</evidence>
<dbReference type="SUPFAM" id="SSF53850">
    <property type="entry name" value="Periplasmic binding protein-like II"/>
    <property type="match status" value="1"/>
</dbReference>
<evidence type="ECO:0000256" key="5">
    <source>
        <dbReference type="ARBA" id="ARBA00062515"/>
    </source>
</evidence>
<dbReference type="Proteomes" id="UP000317496">
    <property type="component" value="Chromosome"/>
</dbReference>
<gene>
    <name evidence="8" type="primary">modA</name>
    <name evidence="8" type="ORF">FNB15_06910</name>
</gene>
<comment type="similarity">
    <text evidence="1">Belongs to the bacterial solute-binding protein ModA family.</text>
</comment>
<evidence type="ECO:0000313" key="8">
    <source>
        <dbReference type="EMBL" id="QDO97017.1"/>
    </source>
</evidence>
<dbReference type="RefSeq" id="WP_144067998.1">
    <property type="nucleotide sequence ID" value="NZ_CP041636.1"/>
</dbReference>
<dbReference type="GO" id="GO:0030288">
    <property type="term" value="C:outer membrane-bounded periplasmic space"/>
    <property type="evidence" value="ECO:0007669"/>
    <property type="project" value="TreeGrafter"/>
</dbReference>
<dbReference type="CDD" id="cd13536">
    <property type="entry name" value="PBP2_EcModA"/>
    <property type="match status" value="1"/>
</dbReference>
<dbReference type="AlphaFoldDB" id="A0A516GZR5"/>
<dbReference type="InterPro" id="IPR050682">
    <property type="entry name" value="ModA/WtpA"/>
</dbReference>
<organism evidence="8 9">
    <name type="scientific">Ferrovibrio terrae</name>
    <dbReference type="NCBI Taxonomy" id="2594003"/>
    <lineage>
        <taxon>Bacteria</taxon>
        <taxon>Pseudomonadati</taxon>
        <taxon>Pseudomonadota</taxon>
        <taxon>Alphaproteobacteria</taxon>
        <taxon>Rhodospirillales</taxon>
        <taxon>Rhodospirillaceae</taxon>
        <taxon>Ferrovibrio</taxon>
    </lineage>
</organism>
<dbReference type="FunFam" id="3.40.190.10:FF:000035">
    <property type="entry name" value="Molybdate ABC transporter substrate-binding protein"/>
    <property type="match status" value="1"/>
</dbReference>
<dbReference type="Pfam" id="PF13531">
    <property type="entry name" value="SBP_bac_11"/>
    <property type="match status" value="1"/>
</dbReference>
<feature type="binding site" evidence="6">
    <location>
        <position position="29"/>
    </location>
    <ligand>
        <name>molybdate</name>
        <dbReference type="ChEBI" id="CHEBI:36264"/>
    </ligand>
</feature>
<feature type="binding site" evidence="6">
    <location>
        <position position="56"/>
    </location>
    <ligand>
        <name>molybdate</name>
        <dbReference type="ChEBI" id="CHEBI:36264"/>
    </ligand>
</feature>
<evidence type="ECO:0000256" key="7">
    <source>
        <dbReference type="SAM" id="SignalP"/>
    </source>
</evidence>
<keyword evidence="4 7" id="KW-0732">Signal</keyword>
<feature type="signal peptide" evidence="7">
    <location>
        <begin position="1"/>
        <end position="19"/>
    </location>
</feature>
<feature type="binding site" evidence="6">
    <location>
        <position position="187"/>
    </location>
    <ligand>
        <name>molybdate</name>
        <dbReference type="ChEBI" id="CHEBI:36264"/>
    </ligand>
</feature>
<dbReference type="PANTHER" id="PTHR30632">
    <property type="entry name" value="MOLYBDATE-BINDING PERIPLASMIC PROTEIN"/>
    <property type="match status" value="1"/>
</dbReference>
<feature type="chain" id="PRO_5022200494" evidence="7">
    <location>
        <begin position="20"/>
        <end position="257"/>
    </location>
</feature>
<dbReference type="PIRSF" id="PIRSF004846">
    <property type="entry name" value="ModA"/>
    <property type="match status" value="1"/>
</dbReference>
<reference evidence="8 9" key="1">
    <citation type="submission" date="2019-07" db="EMBL/GenBank/DDBJ databases">
        <title>Genome sequencing for Ferrovibrio sp. K5.</title>
        <authorList>
            <person name="Park S.-J."/>
        </authorList>
    </citation>
    <scope>NUCLEOTIDE SEQUENCE [LARGE SCALE GENOMIC DNA]</scope>
    <source>
        <strain evidence="8 9">K5</strain>
    </source>
</reference>
<comment type="subunit">
    <text evidence="5">The complex is composed of two ATP-binding proteins (ModC), two transmembrane proteins (ModB) and a solute-binding protein (ModA).</text>
</comment>
<dbReference type="GO" id="GO:1901359">
    <property type="term" value="F:tungstate binding"/>
    <property type="evidence" value="ECO:0007669"/>
    <property type="project" value="UniProtKB-ARBA"/>
</dbReference>
<dbReference type="KEGG" id="fer:FNB15_06910"/>
<feature type="binding site" evidence="6">
    <location>
        <position position="169"/>
    </location>
    <ligand>
        <name>molybdate</name>
        <dbReference type="ChEBI" id="CHEBI:36264"/>
    </ligand>
</feature>
<accession>A0A516GZR5</accession>
<dbReference type="Gene3D" id="3.40.190.10">
    <property type="entry name" value="Periplasmic binding protein-like II"/>
    <property type="match status" value="2"/>
</dbReference>
<dbReference type="GO" id="GO:0046872">
    <property type="term" value="F:metal ion binding"/>
    <property type="evidence" value="ECO:0007669"/>
    <property type="project" value="UniProtKB-KW"/>
</dbReference>
<evidence type="ECO:0000256" key="1">
    <source>
        <dbReference type="ARBA" id="ARBA00009175"/>
    </source>
</evidence>
<dbReference type="EMBL" id="CP041636">
    <property type="protein sequence ID" value="QDO97017.1"/>
    <property type="molecule type" value="Genomic_DNA"/>
</dbReference>
<dbReference type="OrthoDB" id="9785015at2"/>
<dbReference type="InterPro" id="IPR005950">
    <property type="entry name" value="ModA"/>
</dbReference>
<evidence type="ECO:0000256" key="6">
    <source>
        <dbReference type="PIRSR" id="PIRSR004846-1"/>
    </source>
</evidence>
<dbReference type="GO" id="GO:0015689">
    <property type="term" value="P:molybdate ion transport"/>
    <property type="evidence" value="ECO:0007669"/>
    <property type="project" value="InterPro"/>
</dbReference>
<feature type="binding site" evidence="6">
    <location>
        <position position="142"/>
    </location>
    <ligand>
        <name>molybdate</name>
        <dbReference type="ChEBI" id="CHEBI:36264"/>
    </ligand>
</feature>
<evidence type="ECO:0000256" key="3">
    <source>
        <dbReference type="ARBA" id="ARBA00022723"/>
    </source>
</evidence>
<evidence type="ECO:0000313" key="9">
    <source>
        <dbReference type="Proteomes" id="UP000317496"/>
    </source>
</evidence>